<dbReference type="GO" id="GO:0034399">
    <property type="term" value="C:nuclear periphery"/>
    <property type="evidence" value="ECO:0007669"/>
    <property type="project" value="TreeGrafter"/>
</dbReference>
<dbReference type="GO" id="GO:0005680">
    <property type="term" value="C:anaphase-promoting complex"/>
    <property type="evidence" value="ECO:0007669"/>
    <property type="project" value="InterPro"/>
</dbReference>
<feature type="compositionally biased region" description="Acidic residues" evidence="6">
    <location>
        <begin position="436"/>
        <end position="463"/>
    </location>
</feature>
<keyword evidence="4" id="KW-0833">Ubl conjugation pathway</keyword>
<dbReference type="AlphaFoldDB" id="A0A7S3ZF98"/>
<dbReference type="GO" id="GO:0031145">
    <property type="term" value="P:anaphase-promoting complex-dependent catabolic process"/>
    <property type="evidence" value="ECO:0007669"/>
    <property type="project" value="InterPro"/>
</dbReference>
<dbReference type="EMBL" id="HBIV01048077">
    <property type="protein sequence ID" value="CAE0681620.1"/>
    <property type="molecule type" value="Transcribed_RNA"/>
</dbReference>
<reference evidence="8" key="1">
    <citation type="submission" date="2021-01" db="EMBL/GenBank/DDBJ databases">
        <authorList>
            <person name="Corre E."/>
            <person name="Pelletier E."/>
            <person name="Niang G."/>
            <person name="Scheremetjew M."/>
            <person name="Finn R."/>
            <person name="Kale V."/>
            <person name="Holt S."/>
            <person name="Cochrane G."/>
            <person name="Meng A."/>
            <person name="Brown T."/>
            <person name="Cohen L."/>
        </authorList>
    </citation>
    <scope>NUCLEOTIDE SEQUENCE</scope>
    <source>
        <strain evidence="8">CCCM811</strain>
    </source>
</reference>
<feature type="region of interest" description="Disordered" evidence="6">
    <location>
        <begin position="236"/>
        <end position="268"/>
    </location>
</feature>
<dbReference type="InterPro" id="IPR024790">
    <property type="entry name" value="APC4_long_dom"/>
</dbReference>
<evidence type="ECO:0000259" key="7">
    <source>
        <dbReference type="Pfam" id="PF12896"/>
    </source>
</evidence>
<dbReference type="InterPro" id="IPR024789">
    <property type="entry name" value="APC4"/>
</dbReference>
<feature type="compositionally biased region" description="Basic and acidic residues" evidence="6">
    <location>
        <begin position="237"/>
        <end position="246"/>
    </location>
</feature>
<accession>A0A7S3ZF98</accession>
<dbReference type="PANTHER" id="PTHR13260:SF0">
    <property type="entry name" value="ANAPHASE-PROMOTING COMPLEX SUBUNIT 4"/>
    <property type="match status" value="1"/>
</dbReference>
<evidence type="ECO:0000256" key="6">
    <source>
        <dbReference type="SAM" id="MobiDB-lite"/>
    </source>
</evidence>
<protein>
    <recommendedName>
        <fullName evidence="1">Anaphase-promoting complex subunit 4</fullName>
    </recommendedName>
</protein>
<sequence length="463" mass="50306">MAAEESGRGSARLEAEFMHLLVTGFPSRTLSTFLGTYLQRGRLADMHKNIDLASNTVLHIAQESLCPALEQLVFRLGEMRGSACRAGAIAPDTKALTVATKKAARCAAAVEALQQAVMAARTNYRFFFDWLQQMIRRLAGEDFDEAKMDSAVANFGKIAKCISHDLVGDSVGKFFQSDQTEDRKDQGEVADEKRAETPPHLSLIRELGSLRGEWEAVAQQPKDTIREKMSLTGVTRVEIDSTAEGRGKRRSKEGKDRDDRKMRDTKGRSLVALGGGQSTVGQFAAFARNSRSGSPIVTIVRLEPSPSLSVSAVSLTFTLPSPIEVVSIAFYNASQLALLLSAPKNTTRLWLVDYTSPTYRALALRKPTRSTSAVPSGGAGVPYFVVPSHGLATTKGEVVRDGILQRTVLDFAVCAGRESAAVVDSKLNIIALDLSEREEDDDDEDEEDGGEQQGDDDEDMTQA</sequence>
<dbReference type="GO" id="GO:0070979">
    <property type="term" value="P:protein K11-linked ubiquitination"/>
    <property type="evidence" value="ECO:0007669"/>
    <property type="project" value="TreeGrafter"/>
</dbReference>
<feature type="compositionally biased region" description="Basic and acidic residues" evidence="6">
    <location>
        <begin position="180"/>
        <end position="197"/>
    </location>
</feature>
<evidence type="ECO:0000256" key="1">
    <source>
        <dbReference type="ARBA" id="ARBA00016067"/>
    </source>
</evidence>
<name>A0A7S3ZF98_9EUKA</name>
<gene>
    <name evidence="8" type="ORF">LGLO00237_LOCUS33407</name>
</gene>
<organism evidence="8">
    <name type="scientific">Lotharella globosa</name>
    <dbReference type="NCBI Taxonomy" id="91324"/>
    <lineage>
        <taxon>Eukaryota</taxon>
        <taxon>Sar</taxon>
        <taxon>Rhizaria</taxon>
        <taxon>Cercozoa</taxon>
        <taxon>Chlorarachniophyceae</taxon>
        <taxon>Lotharella</taxon>
    </lineage>
</organism>
<feature type="region of interest" description="Disordered" evidence="6">
    <location>
        <begin position="177"/>
        <end position="200"/>
    </location>
</feature>
<evidence type="ECO:0000256" key="3">
    <source>
        <dbReference type="ARBA" id="ARBA00022776"/>
    </source>
</evidence>
<keyword evidence="5" id="KW-0131">Cell cycle</keyword>
<keyword evidence="2" id="KW-0132">Cell division</keyword>
<evidence type="ECO:0000256" key="4">
    <source>
        <dbReference type="ARBA" id="ARBA00022786"/>
    </source>
</evidence>
<dbReference type="PANTHER" id="PTHR13260">
    <property type="entry name" value="ANAPHASE PROMOTING COMPLEX SUBUNIT 4 APC4"/>
    <property type="match status" value="1"/>
</dbReference>
<dbReference type="Pfam" id="PF12896">
    <property type="entry name" value="ANAPC4"/>
    <property type="match status" value="1"/>
</dbReference>
<evidence type="ECO:0000313" key="8">
    <source>
        <dbReference type="EMBL" id="CAE0681620.1"/>
    </source>
</evidence>
<dbReference type="GO" id="GO:0051301">
    <property type="term" value="P:cell division"/>
    <property type="evidence" value="ECO:0007669"/>
    <property type="project" value="UniProtKB-KW"/>
</dbReference>
<proteinExistence type="predicted"/>
<keyword evidence="3" id="KW-0498">Mitosis</keyword>
<evidence type="ECO:0000256" key="5">
    <source>
        <dbReference type="ARBA" id="ARBA00023306"/>
    </source>
</evidence>
<evidence type="ECO:0000256" key="2">
    <source>
        <dbReference type="ARBA" id="ARBA00022618"/>
    </source>
</evidence>
<feature type="region of interest" description="Disordered" evidence="6">
    <location>
        <begin position="433"/>
        <end position="463"/>
    </location>
</feature>
<feature type="compositionally biased region" description="Basic and acidic residues" evidence="6">
    <location>
        <begin position="253"/>
        <end position="267"/>
    </location>
</feature>
<feature type="domain" description="Anaphase-promoting complex subunit 4 long" evidence="7">
    <location>
        <begin position="7"/>
        <end position="139"/>
    </location>
</feature>